<dbReference type="EMBL" id="LKBG01000101">
    <property type="protein sequence ID" value="KQB35650.1"/>
    <property type="molecule type" value="Genomic_DNA"/>
</dbReference>
<dbReference type="EMBL" id="LJCQ01000288">
    <property type="protein sequence ID" value="KPV46170.1"/>
    <property type="molecule type" value="Genomic_DNA"/>
</dbReference>
<evidence type="ECO:0000313" key="2">
    <source>
        <dbReference type="EMBL" id="KQB35650.1"/>
    </source>
</evidence>
<evidence type="ECO:0000313" key="4">
    <source>
        <dbReference type="Proteomes" id="UP000050515"/>
    </source>
</evidence>
<dbReference type="RefSeq" id="WP_054964347.1">
    <property type="nucleotide sequence ID" value="NZ_LJCQ01000288.1"/>
</dbReference>
<organism evidence="2 3">
    <name type="scientific">Acidiplasma aeolicum</name>
    <dbReference type="NCBI Taxonomy" id="507754"/>
    <lineage>
        <taxon>Archaea</taxon>
        <taxon>Methanobacteriati</taxon>
        <taxon>Thermoplasmatota</taxon>
        <taxon>Thermoplasmata</taxon>
        <taxon>Thermoplasmatales</taxon>
        <taxon>Ferroplasmaceae</taxon>
        <taxon>Acidiplasma</taxon>
    </lineage>
</organism>
<keyword evidence="3" id="KW-1185">Reference proteome</keyword>
<evidence type="ECO:0000313" key="1">
    <source>
        <dbReference type="EMBL" id="KPV46170.1"/>
    </source>
</evidence>
<dbReference type="AlphaFoldDB" id="A0A0Q0WJ17"/>
<comment type="caution">
    <text evidence="2">The sequence shown here is derived from an EMBL/GenBank/DDBJ whole genome shotgun (WGS) entry which is preliminary data.</text>
</comment>
<proteinExistence type="predicted"/>
<sequence length="62" mass="7094">MISSETKEPLSVIIKESLFRNYSAAEYLIKKYNLTKADKEKIDSSITDPKVKKAIYEILGIK</sequence>
<accession>A0A0Q0WJ17</accession>
<dbReference type="Proteomes" id="UP000050515">
    <property type="component" value="Unassembled WGS sequence"/>
</dbReference>
<reference evidence="1 4" key="1">
    <citation type="submission" date="2015-09" db="EMBL/GenBank/DDBJ databases">
        <title>Draft genome sequence of Acidiplasma aeolicum DSM 18409.</title>
        <authorList>
            <person name="Hemp J."/>
        </authorList>
    </citation>
    <scope>NUCLEOTIDE SEQUENCE [LARGE SCALE GENOMIC DNA]</scope>
    <source>
        <strain evidence="1 4">V</strain>
    </source>
</reference>
<dbReference type="Proteomes" id="UP000050320">
    <property type="component" value="Unassembled WGS sequence"/>
</dbReference>
<gene>
    <name evidence="2" type="ORF">AOG54_08745</name>
    <name evidence="1" type="ORF">SE19_06695</name>
</gene>
<dbReference type="PATRIC" id="fig|507754.4.peg.1858"/>
<protein>
    <submittedName>
        <fullName evidence="2">Uncharacterized protein</fullName>
    </submittedName>
</protein>
<name>A0A0Q0WJ17_9ARCH</name>
<evidence type="ECO:0000313" key="3">
    <source>
        <dbReference type="Proteomes" id="UP000050320"/>
    </source>
</evidence>
<reference evidence="2 3" key="2">
    <citation type="submission" date="2015-09" db="EMBL/GenBank/DDBJ databases">
        <title>Heavy metals and arsenic resistance mechanisms in polyextremophilic archaea of the family Ferroplasmaceae.</title>
        <authorList>
            <person name="Bulaev A.G."/>
            <person name="Kanygina A.V."/>
        </authorList>
    </citation>
    <scope>NUCLEOTIDE SEQUENCE [LARGE SCALE GENOMIC DNA]</scope>
    <source>
        <strain evidence="2 3">VT</strain>
    </source>
</reference>